<dbReference type="Pfam" id="PF17801">
    <property type="entry name" value="Melibiase_C"/>
    <property type="match status" value="1"/>
</dbReference>
<sequence length="534" mass="58494">MKPSATLTAAGLAAHAVSAAEPYLALPPMGFNNWARFTVNINESIFVDAAEAMGSRGLLSAGYNRINLDDAWSLKERAANGSMAWDPVKFPRGLPWLTAHIKSRGFIPGIYTDSGTKSCGGYPGAEDHEEINFRDFKAWGFEFLKMDGCYVNPVSEPKYHDLYTRWHKILSSAGDSMVFSDSAPAYFCDNKNKTDWYTVMGWSADYGQLARHSDDIQNYPDGGDSWKSMLINYGYHIRLARYQRPGYFNDPDFLNYDHPSYTLDEKKSHFALWSSFSAPLILSANIPAITPEEAKYLTNKDIIAIDQDPLVQQATLVSSSNDTDVLTKSLENGDRLLTIFNKASTAASITVSWERIGYTVSDLPHGGAVSVKNLWTGQSSKIDVQSGGITAKNIPRHGTAIYRIGRTTSPITPTGIIFNTVTMNCLTDSASGVLKFTRCNGSASQTWSIRSNGRVSSILRPKQCIEDTGGKVVSGKLDCTSAGWSYHQSGNVISSRSKLCLTEAKDGSALATACGRELNEQVMSLPIGVTIRRP</sequence>
<dbReference type="PRINTS" id="PR00740">
    <property type="entry name" value="GLHYDRLASE27"/>
</dbReference>
<dbReference type="Pfam" id="PF00652">
    <property type="entry name" value="Ricin_B_lectin"/>
    <property type="match status" value="1"/>
</dbReference>
<dbReference type="Gene3D" id="3.20.20.70">
    <property type="entry name" value="Aldolase class I"/>
    <property type="match status" value="1"/>
</dbReference>
<comment type="catalytic activity">
    <reaction evidence="1 13">
        <text>Hydrolysis of terminal, non-reducing alpha-D-galactose residues in alpha-D-galactosides, including galactose oligosaccharides, galactomannans and galactolipids.</text>
        <dbReference type="EC" id="3.2.1.22"/>
    </reaction>
</comment>
<keyword evidence="10 13" id="KW-1015">Disulfide bond</keyword>
<dbReference type="AlphaFoldDB" id="A0AAJ0FUX5"/>
<keyword evidence="17" id="KW-1185">Reference proteome</keyword>
<gene>
    <name evidence="16" type="ORF">QQS21_010199</name>
</gene>
<keyword evidence="6" id="KW-0964">Secreted</keyword>
<dbReference type="CDD" id="cd23425">
    <property type="entry name" value="beta-trefoil_Ricin_AglA"/>
    <property type="match status" value="1"/>
</dbReference>
<feature type="domain" description="Ricin B lectin" evidence="14">
    <location>
        <begin position="414"/>
        <end position="517"/>
    </location>
</feature>
<protein>
    <recommendedName>
        <fullName evidence="5 13">Alpha-galactosidase</fullName>
        <ecNumber evidence="5 13">3.2.1.22</ecNumber>
    </recommendedName>
    <alternativeName>
        <fullName evidence="13">Melibiase</fullName>
    </alternativeName>
</protein>
<dbReference type="InterPro" id="IPR017853">
    <property type="entry name" value="GH"/>
</dbReference>
<evidence type="ECO:0000256" key="9">
    <source>
        <dbReference type="ARBA" id="ARBA00022801"/>
    </source>
</evidence>
<evidence type="ECO:0000256" key="11">
    <source>
        <dbReference type="ARBA" id="ARBA00023180"/>
    </source>
</evidence>
<dbReference type="Pfam" id="PF16499">
    <property type="entry name" value="Melibiase_2"/>
    <property type="match status" value="1"/>
</dbReference>
<keyword evidence="8" id="KW-0430">Lectin</keyword>
<keyword evidence="12 13" id="KW-0326">Glycosidase</keyword>
<keyword evidence="7" id="KW-0732">Signal</keyword>
<dbReference type="SUPFAM" id="SSF50370">
    <property type="entry name" value="Ricin B-like lectins"/>
    <property type="match status" value="1"/>
</dbReference>
<evidence type="ECO:0000313" key="16">
    <source>
        <dbReference type="EMBL" id="KAK2592093.1"/>
    </source>
</evidence>
<proteinExistence type="inferred from homology"/>
<dbReference type="InterPro" id="IPR041233">
    <property type="entry name" value="Melibiase_C"/>
</dbReference>
<organism evidence="16 17">
    <name type="scientific">Conoideocrella luteorostrata</name>
    <dbReference type="NCBI Taxonomy" id="1105319"/>
    <lineage>
        <taxon>Eukaryota</taxon>
        <taxon>Fungi</taxon>
        <taxon>Dikarya</taxon>
        <taxon>Ascomycota</taxon>
        <taxon>Pezizomycotina</taxon>
        <taxon>Sordariomycetes</taxon>
        <taxon>Hypocreomycetidae</taxon>
        <taxon>Hypocreales</taxon>
        <taxon>Clavicipitaceae</taxon>
        <taxon>Conoideocrella</taxon>
    </lineage>
</organism>
<dbReference type="GO" id="GO:0004557">
    <property type="term" value="F:alpha-galactosidase activity"/>
    <property type="evidence" value="ECO:0007669"/>
    <property type="project" value="UniProtKB-EC"/>
</dbReference>
<evidence type="ECO:0000256" key="6">
    <source>
        <dbReference type="ARBA" id="ARBA00022525"/>
    </source>
</evidence>
<comment type="function">
    <text evidence="2">Hydrolyzes a variety of simple alpha-D-galactoside as well as more complex molecules such as oligosaccharides and polysaccharides.</text>
</comment>
<dbReference type="EC" id="3.2.1.22" evidence="5 13"/>
<dbReference type="PANTHER" id="PTHR11452">
    <property type="entry name" value="ALPHA-GALACTOSIDASE/ALPHA-N-ACETYLGALACTOSAMINIDASE"/>
    <property type="match status" value="1"/>
</dbReference>
<evidence type="ECO:0000256" key="8">
    <source>
        <dbReference type="ARBA" id="ARBA00022734"/>
    </source>
</evidence>
<dbReference type="PANTHER" id="PTHR11452:SF91">
    <property type="entry name" value="ALPHA-GALACTOSIDASE A-RELATED"/>
    <property type="match status" value="1"/>
</dbReference>
<keyword evidence="9 13" id="KW-0378">Hydrolase</keyword>
<evidence type="ECO:0000256" key="3">
    <source>
        <dbReference type="ARBA" id="ARBA00004613"/>
    </source>
</evidence>
<comment type="similarity">
    <text evidence="4 13">Belongs to the glycosyl hydrolase 27 family.</text>
</comment>
<evidence type="ECO:0000259" key="15">
    <source>
        <dbReference type="Pfam" id="PF17801"/>
    </source>
</evidence>
<dbReference type="GO" id="GO:0005975">
    <property type="term" value="P:carbohydrate metabolic process"/>
    <property type="evidence" value="ECO:0007669"/>
    <property type="project" value="InterPro"/>
</dbReference>
<dbReference type="SUPFAM" id="SSF51445">
    <property type="entry name" value="(Trans)glycosidases"/>
    <property type="match status" value="1"/>
</dbReference>
<reference evidence="16" key="1">
    <citation type="submission" date="2023-06" db="EMBL/GenBank/DDBJ databases">
        <title>Conoideocrella luteorostrata (Hypocreales: Clavicipitaceae), a potential biocontrol fungus for elongate hemlock scale in United States Christmas tree production areas.</title>
        <authorList>
            <person name="Barrett H."/>
            <person name="Lovett B."/>
            <person name="Macias A.M."/>
            <person name="Stajich J.E."/>
            <person name="Kasson M.T."/>
        </authorList>
    </citation>
    <scope>NUCLEOTIDE SEQUENCE</scope>
    <source>
        <strain evidence="16">ARSEF 14590</strain>
    </source>
</reference>
<evidence type="ECO:0000256" key="7">
    <source>
        <dbReference type="ARBA" id="ARBA00022729"/>
    </source>
</evidence>
<dbReference type="Proteomes" id="UP001251528">
    <property type="component" value="Unassembled WGS sequence"/>
</dbReference>
<evidence type="ECO:0000256" key="10">
    <source>
        <dbReference type="ARBA" id="ARBA00023157"/>
    </source>
</evidence>
<keyword evidence="11" id="KW-0325">Glycoprotein</keyword>
<dbReference type="InterPro" id="IPR000772">
    <property type="entry name" value="Ricin_B_lectin"/>
</dbReference>
<dbReference type="FunFam" id="3.20.20.70:FF:000177">
    <property type="entry name" value="Alpha-galactosidase"/>
    <property type="match status" value="1"/>
</dbReference>
<dbReference type="InterPro" id="IPR013785">
    <property type="entry name" value="Aldolase_TIM"/>
</dbReference>
<dbReference type="CDD" id="cd14792">
    <property type="entry name" value="GH27"/>
    <property type="match status" value="1"/>
</dbReference>
<evidence type="ECO:0000256" key="5">
    <source>
        <dbReference type="ARBA" id="ARBA00012755"/>
    </source>
</evidence>
<evidence type="ECO:0000256" key="2">
    <source>
        <dbReference type="ARBA" id="ARBA00003969"/>
    </source>
</evidence>
<evidence type="ECO:0000256" key="1">
    <source>
        <dbReference type="ARBA" id="ARBA00001255"/>
    </source>
</evidence>
<dbReference type="EMBL" id="JASWJB010000288">
    <property type="protein sequence ID" value="KAK2592093.1"/>
    <property type="molecule type" value="Genomic_DNA"/>
</dbReference>
<feature type="domain" description="Alpha galactosidase C-terminal" evidence="15">
    <location>
        <begin position="321"/>
        <end position="404"/>
    </location>
</feature>
<dbReference type="Gene3D" id="2.80.10.50">
    <property type="match status" value="1"/>
</dbReference>
<dbReference type="InterPro" id="IPR013780">
    <property type="entry name" value="Glyco_hydro_b"/>
</dbReference>
<evidence type="ECO:0000256" key="12">
    <source>
        <dbReference type="ARBA" id="ARBA00023295"/>
    </source>
</evidence>
<dbReference type="Gene3D" id="2.60.40.1180">
    <property type="entry name" value="Golgi alpha-mannosidase II"/>
    <property type="match status" value="1"/>
</dbReference>
<evidence type="ECO:0000256" key="4">
    <source>
        <dbReference type="ARBA" id="ARBA00009743"/>
    </source>
</evidence>
<comment type="caution">
    <text evidence="16">The sequence shown here is derived from an EMBL/GenBank/DDBJ whole genome shotgun (WGS) entry which is preliminary data.</text>
</comment>
<comment type="subcellular location">
    <subcellularLocation>
        <location evidence="3">Secreted</location>
    </subcellularLocation>
</comment>
<dbReference type="GO" id="GO:0005576">
    <property type="term" value="C:extracellular region"/>
    <property type="evidence" value="ECO:0007669"/>
    <property type="project" value="UniProtKB-SubCell"/>
</dbReference>
<evidence type="ECO:0000313" key="17">
    <source>
        <dbReference type="Proteomes" id="UP001251528"/>
    </source>
</evidence>
<dbReference type="SUPFAM" id="SSF51011">
    <property type="entry name" value="Glycosyl hydrolase domain"/>
    <property type="match status" value="1"/>
</dbReference>
<accession>A0AAJ0FUX5</accession>
<evidence type="ECO:0000256" key="13">
    <source>
        <dbReference type="RuleBase" id="RU361168"/>
    </source>
</evidence>
<name>A0AAJ0FUX5_9HYPO</name>
<dbReference type="InterPro" id="IPR035992">
    <property type="entry name" value="Ricin_B-like_lectins"/>
</dbReference>
<dbReference type="InterPro" id="IPR002241">
    <property type="entry name" value="Glyco_hydro_27"/>
</dbReference>
<dbReference type="GO" id="GO:0030246">
    <property type="term" value="F:carbohydrate binding"/>
    <property type="evidence" value="ECO:0007669"/>
    <property type="project" value="UniProtKB-KW"/>
</dbReference>
<evidence type="ECO:0000259" key="14">
    <source>
        <dbReference type="Pfam" id="PF00652"/>
    </source>
</evidence>